<dbReference type="Gene3D" id="1.10.357.10">
    <property type="entry name" value="Tetracycline Repressor, domain 2"/>
    <property type="match status" value="1"/>
</dbReference>
<evidence type="ECO:0000313" key="5">
    <source>
        <dbReference type="Proteomes" id="UP000319103"/>
    </source>
</evidence>
<dbReference type="Pfam" id="PF00440">
    <property type="entry name" value="TetR_N"/>
    <property type="match status" value="1"/>
</dbReference>
<dbReference type="AlphaFoldDB" id="A0A540VWT0"/>
<dbReference type="OrthoDB" id="7506349at2"/>
<evidence type="ECO:0000256" key="2">
    <source>
        <dbReference type="PROSITE-ProRule" id="PRU00335"/>
    </source>
</evidence>
<dbReference type="SUPFAM" id="SSF46689">
    <property type="entry name" value="Homeodomain-like"/>
    <property type="match status" value="1"/>
</dbReference>
<feature type="domain" description="HTH tetR-type" evidence="3">
    <location>
        <begin position="5"/>
        <end position="65"/>
    </location>
</feature>
<dbReference type="PROSITE" id="PS50977">
    <property type="entry name" value="HTH_TETR_2"/>
    <property type="match status" value="1"/>
</dbReference>
<dbReference type="GO" id="GO:0003677">
    <property type="term" value="F:DNA binding"/>
    <property type="evidence" value="ECO:0007669"/>
    <property type="project" value="UniProtKB-UniRule"/>
</dbReference>
<organism evidence="4 5">
    <name type="scientific">Kitasatospora acidiphila</name>
    <dbReference type="NCBI Taxonomy" id="2567942"/>
    <lineage>
        <taxon>Bacteria</taxon>
        <taxon>Bacillati</taxon>
        <taxon>Actinomycetota</taxon>
        <taxon>Actinomycetes</taxon>
        <taxon>Kitasatosporales</taxon>
        <taxon>Streptomycetaceae</taxon>
        <taxon>Kitasatospora</taxon>
    </lineage>
</organism>
<dbReference type="InterPro" id="IPR009057">
    <property type="entry name" value="Homeodomain-like_sf"/>
</dbReference>
<evidence type="ECO:0000256" key="1">
    <source>
        <dbReference type="ARBA" id="ARBA00023125"/>
    </source>
</evidence>
<reference evidence="4 5" key="1">
    <citation type="submission" date="2019-06" db="EMBL/GenBank/DDBJ databases">
        <title>Description of Kitasatospora acidophila sp. nov. isolated from pine grove soil, and reclassification of Streptomyces novaecaesareae to Kitasatospora novaeceasareae comb. nov.</title>
        <authorList>
            <person name="Kim M.J."/>
        </authorList>
    </citation>
    <scope>NUCLEOTIDE SEQUENCE [LARGE SCALE GENOMIC DNA]</scope>
    <source>
        <strain evidence="4 5">MMS16-CNU292</strain>
    </source>
</reference>
<feature type="DNA-binding region" description="H-T-H motif" evidence="2">
    <location>
        <begin position="28"/>
        <end position="47"/>
    </location>
</feature>
<dbReference type="InterPro" id="IPR041583">
    <property type="entry name" value="TetR_C_31"/>
</dbReference>
<keyword evidence="1 2" id="KW-0238">DNA-binding</keyword>
<protein>
    <submittedName>
        <fullName evidence="4">TetR family transcriptional regulator</fullName>
    </submittedName>
</protein>
<accession>A0A540VWT0</accession>
<gene>
    <name evidence="4" type="ORF">E6W39_01900</name>
</gene>
<dbReference type="EMBL" id="VIGB01000003">
    <property type="protein sequence ID" value="TQF01219.1"/>
    <property type="molecule type" value="Genomic_DNA"/>
</dbReference>
<comment type="caution">
    <text evidence="4">The sequence shown here is derived from an EMBL/GenBank/DDBJ whole genome shotgun (WGS) entry which is preliminary data.</text>
</comment>
<dbReference type="Pfam" id="PF17940">
    <property type="entry name" value="TetR_C_31"/>
    <property type="match status" value="1"/>
</dbReference>
<dbReference type="InterPro" id="IPR001647">
    <property type="entry name" value="HTH_TetR"/>
</dbReference>
<dbReference type="Proteomes" id="UP000319103">
    <property type="component" value="Unassembled WGS sequence"/>
</dbReference>
<proteinExistence type="predicted"/>
<sequence length="191" mass="20950">MAQNPARRAALTDAAIDVLAAEGARGLTFRAVDQRAGVPAGTSSNYFANRDELLHQAARRIHHRLTPDPVVLAELLRAPRDRALVAALMRDLLRRVCADRDGYLAMLELRLEATRRPEVRAELSGTMRAELESNIAYHLDEGFPGDRETVVLIYLAMTGLIMEHLTLPDVLGGTEPAELVEQLVARLVPAG</sequence>
<dbReference type="RefSeq" id="WP_141631954.1">
    <property type="nucleotide sequence ID" value="NZ_VIGB01000003.1"/>
</dbReference>
<evidence type="ECO:0000313" key="4">
    <source>
        <dbReference type="EMBL" id="TQF01219.1"/>
    </source>
</evidence>
<name>A0A540VWT0_9ACTN</name>
<keyword evidence="5" id="KW-1185">Reference proteome</keyword>
<evidence type="ECO:0000259" key="3">
    <source>
        <dbReference type="PROSITE" id="PS50977"/>
    </source>
</evidence>